<dbReference type="GO" id="GO:0000288">
    <property type="term" value="P:nuclear-transcribed mRNA catabolic process, deadenylation-dependent decay"/>
    <property type="evidence" value="ECO:0007669"/>
    <property type="project" value="TreeGrafter"/>
</dbReference>
<keyword evidence="4" id="KW-0507">mRNA processing</keyword>
<keyword evidence="3" id="KW-0597">Phosphoprotein</keyword>
<gene>
    <name evidence="16" type="primary">Pde12_1</name>
    <name evidence="16" type="ORF">FJT64_020121</name>
</gene>
<dbReference type="AlphaFoldDB" id="A0A6A4WMM0"/>
<dbReference type="PANTHER" id="PTHR12121:SF37">
    <property type="entry name" value="2',5'-PHOSPHODIESTERASE 12"/>
    <property type="match status" value="1"/>
</dbReference>
<dbReference type="InterPro" id="IPR050410">
    <property type="entry name" value="CCR4/nocturin_mRNA_transcr"/>
</dbReference>
<dbReference type="InterPro" id="IPR036691">
    <property type="entry name" value="Endo/exonu/phosph_ase_sf"/>
</dbReference>
<evidence type="ECO:0000256" key="7">
    <source>
        <dbReference type="ARBA" id="ARBA00022801"/>
    </source>
</evidence>
<dbReference type="InterPro" id="IPR048821">
    <property type="entry name" value="PDE12-like_N"/>
</dbReference>
<dbReference type="EMBL" id="VIIS01000474">
    <property type="protein sequence ID" value="KAF0308666.1"/>
    <property type="molecule type" value="Genomic_DNA"/>
</dbReference>
<evidence type="ECO:0000313" key="17">
    <source>
        <dbReference type="Proteomes" id="UP000440578"/>
    </source>
</evidence>
<organism evidence="16 17">
    <name type="scientific">Amphibalanus amphitrite</name>
    <name type="common">Striped barnacle</name>
    <name type="synonym">Balanus amphitrite</name>
    <dbReference type="NCBI Taxonomy" id="1232801"/>
    <lineage>
        <taxon>Eukaryota</taxon>
        <taxon>Metazoa</taxon>
        <taxon>Ecdysozoa</taxon>
        <taxon>Arthropoda</taxon>
        <taxon>Crustacea</taxon>
        <taxon>Multicrustacea</taxon>
        <taxon>Cirripedia</taxon>
        <taxon>Thoracica</taxon>
        <taxon>Thoracicalcarea</taxon>
        <taxon>Balanomorpha</taxon>
        <taxon>Balanoidea</taxon>
        <taxon>Balanidae</taxon>
        <taxon>Amphibalaninae</taxon>
        <taxon>Amphibalanus</taxon>
    </lineage>
</organism>
<dbReference type="GO" id="GO:0006397">
    <property type="term" value="P:mRNA processing"/>
    <property type="evidence" value="ECO:0007669"/>
    <property type="project" value="UniProtKB-KW"/>
</dbReference>
<reference evidence="16 17" key="1">
    <citation type="submission" date="2019-07" db="EMBL/GenBank/DDBJ databases">
        <title>Draft genome assembly of a fouling barnacle, Amphibalanus amphitrite (Darwin, 1854): The first reference genome for Thecostraca.</title>
        <authorList>
            <person name="Kim W."/>
        </authorList>
    </citation>
    <scope>NUCLEOTIDE SEQUENCE [LARGE SCALE GENOMIC DNA]</scope>
    <source>
        <strain evidence="16">SNU_AA5</strain>
        <tissue evidence="16">Soma without cirri and trophi</tissue>
    </source>
</reference>
<evidence type="ECO:0000256" key="2">
    <source>
        <dbReference type="ARBA" id="ARBA00004305"/>
    </source>
</evidence>
<evidence type="ECO:0000256" key="8">
    <source>
        <dbReference type="ARBA" id="ARBA00022839"/>
    </source>
</evidence>
<evidence type="ECO:0000256" key="12">
    <source>
        <dbReference type="ARBA" id="ARBA00072755"/>
    </source>
</evidence>
<evidence type="ECO:0000256" key="6">
    <source>
        <dbReference type="ARBA" id="ARBA00022723"/>
    </source>
</evidence>
<evidence type="ECO:0000256" key="9">
    <source>
        <dbReference type="ARBA" id="ARBA00022842"/>
    </source>
</evidence>
<feature type="domain" description="2',5'-phosphodiesterase 12-like N-terminal" evidence="15">
    <location>
        <begin position="185"/>
        <end position="271"/>
    </location>
</feature>
<dbReference type="GO" id="GO:0005759">
    <property type="term" value="C:mitochondrial matrix"/>
    <property type="evidence" value="ECO:0007669"/>
    <property type="project" value="UniProtKB-SubCell"/>
</dbReference>
<keyword evidence="9" id="KW-0460">Magnesium</keyword>
<dbReference type="FunFam" id="3.60.10.10:FF:000018">
    <property type="entry name" value="2',5'-phosphodiesterase 12"/>
    <property type="match status" value="1"/>
</dbReference>
<evidence type="ECO:0000256" key="11">
    <source>
        <dbReference type="ARBA" id="ARBA00023128"/>
    </source>
</evidence>
<protein>
    <recommendedName>
        <fullName evidence="12">2',5'-phosphodiesterase 12</fullName>
    </recommendedName>
    <alternativeName>
        <fullName evidence="13">Mitochondrial deadenylase</fullName>
    </alternativeName>
</protein>
<evidence type="ECO:0000256" key="13">
    <source>
        <dbReference type="ARBA" id="ARBA00083541"/>
    </source>
</evidence>
<dbReference type="PANTHER" id="PTHR12121">
    <property type="entry name" value="CARBON CATABOLITE REPRESSOR PROTEIN 4"/>
    <property type="match status" value="1"/>
</dbReference>
<keyword evidence="17" id="KW-1185">Reference proteome</keyword>
<evidence type="ECO:0000313" key="16">
    <source>
        <dbReference type="EMBL" id="KAF0308666.1"/>
    </source>
</evidence>
<evidence type="ECO:0000259" key="14">
    <source>
        <dbReference type="Pfam" id="PF03372"/>
    </source>
</evidence>
<evidence type="ECO:0000256" key="5">
    <source>
        <dbReference type="ARBA" id="ARBA00022722"/>
    </source>
</evidence>
<comment type="subcellular location">
    <subcellularLocation>
        <location evidence="2">Mitochondrion matrix</location>
    </subcellularLocation>
</comment>
<dbReference type="OrthoDB" id="412787at2759"/>
<evidence type="ECO:0000256" key="4">
    <source>
        <dbReference type="ARBA" id="ARBA00022664"/>
    </source>
</evidence>
<sequence length="632" mass="71048">MKELVLRHKVHRSFTIPLIRQLAYSTSLANSRSLLNTFRCSFTLYKFGRRLVHSVKAMESAPEPVIVNHVGDRVQLKFTYSEPQFNFKRVFNMDRSEQEQMSVLTARISSNIEKFLAKKASKVNKKNRSSGSPPVDAAVIQPAVSLLLDGKPAEPQLSCAEALVEQGARAALHIGRLRYRLSVNPPAVLSLSLPSSLMAGFPVHPGRLQLAFSEHAELCWQREDPAADGGWRVVGSSHSYMPSAEDIGHRLRLVCVPVNGERRGETVTVVSEQDVQAGPGPCPFDQRHAFTRTVTCQDSYRVVSYNILADLYADSDFTRTVLHPYCPPYALNIDYRKQLIVKELMGYNGDIVCLQEVDKKVYEGDLEPMFETAGLEGVFTPKGGQVTEGLVCFYRSSKLRLVDTERVVLGEMVSEDPLYADVEKACAQNDQLRDRLTKRTQTLQVNVLDVVPPPDADRPPRRLVVANTHLYFHPNADHIRALQIGICMRHLERLIERLRTEEPGREVALLFCGDFNSCPEFSVLRLMTTQRLEEDLQDFSSAPGEEVHGVSFQHPYRIASACGTPEYTNYVDKFRGCLDYIFYMTDFMDVQQVVPLPSHEEVTRHTALPSVVIPSDHLALVADLGWRPAPPN</sequence>
<accession>A0A6A4WMM0</accession>
<keyword evidence="11" id="KW-0496">Mitochondrion</keyword>
<comment type="caution">
    <text evidence="16">The sequence shown here is derived from an EMBL/GenBank/DDBJ whole genome shotgun (WGS) entry which is preliminary data.</text>
</comment>
<dbReference type="GO" id="GO:0004535">
    <property type="term" value="F:poly(A)-specific ribonuclease activity"/>
    <property type="evidence" value="ECO:0007669"/>
    <property type="project" value="UniProtKB-ARBA"/>
</dbReference>
<keyword evidence="7" id="KW-0378">Hydrolase</keyword>
<keyword evidence="5" id="KW-0540">Nuclease</keyword>
<evidence type="ECO:0000256" key="1">
    <source>
        <dbReference type="ARBA" id="ARBA00001946"/>
    </source>
</evidence>
<evidence type="ECO:0000256" key="3">
    <source>
        <dbReference type="ARBA" id="ARBA00022553"/>
    </source>
</evidence>
<dbReference type="Proteomes" id="UP000440578">
    <property type="component" value="Unassembled WGS sequence"/>
</dbReference>
<dbReference type="Pfam" id="PF21171">
    <property type="entry name" value="PDE12-like_N"/>
    <property type="match status" value="1"/>
</dbReference>
<name>A0A6A4WMM0_AMPAM</name>
<keyword evidence="10" id="KW-0809">Transit peptide</keyword>
<feature type="domain" description="Endonuclease/exonuclease/phosphatase" evidence="14">
    <location>
        <begin position="304"/>
        <end position="617"/>
    </location>
</feature>
<comment type="cofactor">
    <cofactor evidence="1">
        <name>Mg(2+)</name>
        <dbReference type="ChEBI" id="CHEBI:18420"/>
    </cofactor>
</comment>
<keyword evidence="8" id="KW-0269">Exonuclease</keyword>
<dbReference type="InterPro" id="IPR005135">
    <property type="entry name" value="Endo/exonuclease/phosphatase"/>
</dbReference>
<evidence type="ECO:0000256" key="10">
    <source>
        <dbReference type="ARBA" id="ARBA00022946"/>
    </source>
</evidence>
<keyword evidence="6" id="KW-0479">Metal-binding</keyword>
<dbReference type="SUPFAM" id="SSF56219">
    <property type="entry name" value="DNase I-like"/>
    <property type="match status" value="1"/>
</dbReference>
<dbReference type="Gene3D" id="3.60.10.10">
    <property type="entry name" value="Endonuclease/exonuclease/phosphatase"/>
    <property type="match status" value="1"/>
</dbReference>
<dbReference type="Pfam" id="PF03372">
    <property type="entry name" value="Exo_endo_phos"/>
    <property type="match status" value="1"/>
</dbReference>
<dbReference type="GO" id="GO:0046872">
    <property type="term" value="F:metal ion binding"/>
    <property type="evidence" value="ECO:0007669"/>
    <property type="project" value="UniProtKB-KW"/>
</dbReference>
<evidence type="ECO:0000259" key="15">
    <source>
        <dbReference type="Pfam" id="PF21171"/>
    </source>
</evidence>
<proteinExistence type="predicted"/>